<reference evidence="3" key="1">
    <citation type="submission" date="2021-05" db="EMBL/GenBank/DDBJ databases">
        <authorList>
            <person name="Pietrasiak N."/>
            <person name="Ward R."/>
            <person name="Stajich J.E."/>
            <person name="Kurbessoian T."/>
        </authorList>
    </citation>
    <scope>NUCLEOTIDE SEQUENCE</scope>
    <source>
        <strain evidence="3">UHER 2000/2452</strain>
    </source>
</reference>
<evidence type="ECO:0000313" key="3">
    <source>
        <dbReference type="EMBL" id="MBW4662190.1"/>
    </source>
</evidence>
<dbReference type="InterPro" id="IPR001387">
    <property type="entry name" value="Cro/C1-type_HTH"/>
</dbReference>
<dbReference type="Gene3D" id="1.10.260.40">
    <property type="entry name" value="lambda repressor-like DNA-binding domains"/>
    <property type="match status" value="1"/>
</dbReference>
<dbReference type="InterPro" id="IPR010982">
    <property type="entry name" value="Lambda_DNA-bd_dom_sf"/>
</dbReference>
<protein>
    <submittedName>
        <fullName evidence="3">Helix-turn-helix transcriptional regulator</fullName>
    </submittedName>
</protein>
<organism evidence="3 4">
    <name type="scientific">Drouetiella hepatica Uher 2000/2452</name>
    <dbReference type="NCBI Taxonomy" id="904376"/>
    <lineage>
        <taxon>Bacteria</taxon>
        <taxon>Bacillati</taxon>
        <taxon>Cyanobacteriota</taxon>
        <taxon>Cyanophyceae</taxon>
        <taxon>Oculatellales</taxon>
        <taxon>Oculatellaceae</taxon>
        <taxon>Drouetiella</taxon>
    </lineage>
</organism>
<comment type="caution">
    <text evidence="3">The sequence shown here is derived from an EMBL/GenBank/DDBJ whole genome shotgun (WGS) entry which is preliminary data.</text>
</comment>
<accession>A0A951QI45</accession>
<feature type="compositionally biased region" description="Basic and acidic residues" evidence="1">
    <location>
        <begin position="77"/>
        <end position="94"/>
    </location>
</feature>
<dbReference type="AlphaFoldDB" id="A0A951QI45"/>
<evidence type="ECO:0000256" key="1">
    <source>
        <dbReference type="SAM" id="MobiDB-lite"/>
    </source>
</evidence>
<dbReference type="Pfam" id="PF13443">
    <property type="entry name" value="HTH_26"/>
    <property type="match status" value="1"/>
</dbReference>
<gene>
    <name evidence="3" type="ORF">KME15_26355</name>
</gene>
<reference evidence="3" key="2">
    <citation type="journal article" date="2022" name="Microbiol. Resour. Announc.">
        <title>Metagenome Sequencing to Explore Phylogenomics of Terrestrial Cyanobacteria.</title>
        <authorList>
            <person name="Ward R.D."/>
            <person name="Stajich J.E."/>
            <person name="Johansen J.R."/>
            <person name="Huntemann M."/>
            <person name="Clum A."/>
            <person name="Foster B."/>
            <person name="Foster B."/>
            <person name="Roux S."/>
            <person name="Palaniappan K."/>
            <person name="Varghese N."/>
            <person name="Mukherjee S."/>
            <person name="Reddy T.B.K."/>
            <person name="Daum C."/>
            <person name="Copeland A."/>
            <person name="Chen I.A."/>
            <person name="Ivanova N.N."/>
            <person name="Kyrpides N.C."/>
            <person name="Shapiro N."/>
            <person name="Eloe-Fadrosh E.A."/>
            <person name="Pietrasiak N."/>
        </authorList>
    </citation>
    <scope>NUCLEOTIDE SEQUENCE</scope>
    <source>
        <strain evidence="3">UHER 2000/2452</strain>
    </source>
</reference>
<evidence type="ECO:0000259" key="2">
    <source>
        <dbReference type="Pfam" id="PF13443"/>
    </source>
</evidence>
<dbReference type="EMBL" id="JAHHHD010000062">
    <property type="protein sequence ID" value="MBW4662190.1"/>
    <property type="molecule type" value="Genomic_DNA"/>
</dbReference>
<proteinExistence type="predicted"/>
<evidence type="ECO:0000313" key="4">
    <source>
        <dbReference type="Proteomes" id="UP000757435"/>
    </source>
</evidence>
<dbReference type="GO" id="GO:0003677">
    <property type="term" value="F:DNA binding"/>
    <property type="evidence" value="ECO:0007669"/>
    <property type="project" value="InterPro"/>
</dbReference>
<sequence>MVMRNRVKQFVDAQGITVYQFWKDTGISRTTAYALYNQPEQYPGRDVMDAICTRYRVQPSELLEWINDEVTITQSPDGDRPTRSRRSAETKPNSKAEFQPGQMVKNPAGWRGWITKLLDDGKAVVDWEGQINGDVIPLHLLRACE</sequence>
<name>A0A951QI45_9CYAN</name>
<dbReference type="SUPFAM" id="SSF47413">
    <property type="entry name" value="lambda repressor-like DNA-binding domains"/>
    <property type="match status" value="1"/>
</dbReference>
<feature type="domain" description="HTH cro/C1-type" evidence="2">
    <location>
        <begin position="8"/>
        <end position="68"/>
    </location>
</feature>
<feature type="region of interest" description="Disordered" evidence="1">
    <location>
        <begin position="72"/>
        <end position="102"/>
    </location>
</feature>
<dbReference type="Proteomes" id="UP000757435">
    <property type="component" value="Unassembled WGS sequence"/>
</dbReference>